<dbReference type="Proteomes" id="UP000031307">
    <property type="component" value="Unassembled WGS sequence"/>
</dbReference>
<sequence length="96" mass="10606">MPNAIFTDRPFHYSCMEGDKEVKREISTKAKVAIIAIAILASPFVLFFGAVPLFFLHVLGTNPVNLVLFDLLVQSLSVSILIDKMKEAGGVILREE</sequence>
<organism evidence="2 3">
    <name type="scientific">Parachlamydia acanthamoebae</name>
    <dbReference type="NCBI Taxonomy" id="83552"/>
    <lineage>
        <taxon>Bacteria</taxon>
        <taxon>Pseudomonadati</taxon>
        <taxon>Chlamydiota</taxon>
        <taxon>Chlamydiia</taxon>
        <taxon>Parachlamydiales</taxon>
        <taxon>Parachlamydiaceae</taxon>
        <taxon>Parachlamydia</taxon>
    </lineage>
</organism>
<dbReference type="PATRIC" id="fig|83552.4.peg.1442"/>
<gene>
    <name evidence="2" type="ORF">DB43_GI00140</name>
</gene>
<evidence type="ECO:0000313" key="2">
    <source>
        <dbReference type="EMBL" id="KIA77414.1"/>
    </source>
</evidence>
<evidence type="ECO:0000256" key="1">
    <source>
        <dbReference type="SAM" id="Phobius"/>
    </source>
</evidence>
<dbReference type="AlphaFoldDB" id="A0A0C1ELW6"/>
<protein>
    <submittedName>
        <fullName evidence="2">Uncharacterized protein</fullName>
    </submittedName>
</protein>
<feature type="transmembrane region" description="Helical" evidence="1">
    <location>
        <begin position="32"/>
        <end position="58"/>
    </location>
</feature>
<dbReference type="EMBL" id="JSAM01000078">
    <property type="protein sequence ID" value="KIA77414.1"/>
    <property type="molecule type" value="Genomic_DNA"/>
</dbReference>
<comment type="caution">
    <text evidence="2">The sequence shown here is derived from an EMBL/GenBank/DDBJ whole genome shotgun (WGS) entry which is preliminary data.</text>
</comment>
<reference evidence="2 3" key="1">
    <citation type="journal article" date="2014" name="Mol. Biol. Evol.">
        <title>Massive expansion of Ubiquitination-related gene families within the Chlamydiae.</title>
        <authorList>
            <person name="Domman D."/>
            <person name="Collingro A."/>
            <person name="Lagkouvardos I."/>
            <person name="Gehre L."/>
            <person name="Weinmaier T."/>
            <person name="Rattei T."/>
            <person name="Subtil A."/>
            <person name="Horn M."/>
        </authorList>
    </citation>
    <scope>NUCLEOTIDE SEQUENCE [LARGE SCALE GENOMIC DNA]</scope>
    <source>
        <strain evidence="2 3">OEW1</strain>
    </source>
</reference>
<keyword evidence="1" id="KW-1133">Transmembrane helix</keyword>
<accession>A0A0C1ELW6</accession>
<keyword evidence="1" id="KW-0472">Membrane</keyword>
<keyword evidence="1" id="KW-0812">Transmembrane</keyword>
<dbReference type="RefSeq" id="WP_237753973.1">
    <property type="nucleotide sequence ID" value="NZ_JSAM01000078.1"/>
</dbReference>
<evidence type="ECO:0000313" key="3">
    <source>
        <dbReference type="Proteomes" id="UP000031307"/>
    </source>
</evidence>
<name>A0A0C1ELW6_9BACT</name>
<proteinExistence type="predicted"/>